<evidence type="ECO:0000259" key="2">
    <source>
        <dbReference type="Pfam" id="PF01230"/>
    </source>
</evidence>
<dbReference type="InterPro" id="IPR036265">
    <property type="entry name" value="HIT-like_sf"/>
</dbReference>
<evidence type="ECO:0000313" key="4">
    <source>
        <dbReference type="Proteomes" id="UP000799750"/>
    </source>
</evidence>
<feature type="compositionally biased region" description="Pro residues" evidence="1">
    <location>
        <begin position="46"/>
        <end position="55"/>
    </location>
</feature>
<dbReference type="GO" id="GO:1990165">
    <property type="term" value="F:single-strand break-containing DNA binding"/>
    <property type="evidence" value="ECO:0007669"/>
    <property type="project" value="TreeGrafter"/>
</dbReference>
<keyword evidence="4" id="KW-1185">Reference proteome</keyword>
<dbReference type="EMBL" id="MU004198">
    <property type="protein sequence ID" value="KAF2490102.1"/>
    <property type="molecule type" value="Genomic_DNA"/>
</dbReference>
<proteinExistence type="predicted"/>
<dbReference type="GO" id="GO:0003725">
    <property type="term" value="F:double-stranded RNA binding"/>
    <property type="evidence" value="ECO:0007669"/>
    <property type="project" value="TreeGrafter"/>
</dbReference>
<accession>A0A6A6QCW4</accession>
<protein>
    <submittedName>
        <fullName evidence="3">HIT-like protein</fullName>
    </submittedName>
</protein>
<dbReference type="GO" id="GO:0033699">
    <property type="term" value="F:DNA 5'-adenosine monophosphate hydrolase activity"/>
    <property type="evidence" value="ECO:0007669"/>
    <property type="project" value="TreeGrafter"/>
</dbReference>
<dbReference type="GO" id="GO:0003697">
    <property type="term" value="F:single-stranded DNA binding"/>
    <property type="evidence" value="ECO:0007669"/>
    <property type="project" value="TreeGrafter"/>
</dbReference>
<dbReference type="OrthoDB" id="3512845at2759"/>
<sequence length="277" mass="30442">MEPAKKSPEDPITASEIRTTAIPTSQPPKRPNAFTELMSSSKHPKPTPLAPPLPPSRHVFKDRAGLGAYIASPTSFPSSVVILHNDNYVLIHDLFPKSSVHLLLLPRDKAISDTHPLTALSTNPAFLAEVKVEAAKAVKIVAAELRRRYGAYSAADKSREAALEEIMSGDDADIPTEAELESILPKGRDWEAEVIAGVHAHPSMSHLHVHILSQDRHSPALKHRKHYNSFATPFFVPLADFPLGDEDPRWHPTREGYLRGDMVCWRCGRTISGGLSS</sequence>
<dbReference type="GO" id="GO:0000012">
    <property type="term" value="P:single strand break repair"/>
    <property type="evidence" value="ECO:0007669"/>
    <property type="project" value="TreeGrafter"/>
</dbReference>
<dbReference type="PANTHER" id="PTHR12486">
    <property type="entry name" value="APRATAXIN-RELATED"/>
    <property type="match status" value="1"/>
</dbReference>
<feature type="domain" description="HIT" evidence="2">
    <location>
        <begin position="79"/>
        <end position="217"/>
    </location>
</feature>
<dbReference type="Proteomes" id="UP000799750">
    <property type="component" value="Unassembled WGS sequence"/>
</dbReference>
<evidence type="ECO:0000313" key="3">
    <source>
        <dbReference type="EMBL" id="KAF2490102.1"/>
    </source>
</evidence>
<dbReference type="GO" id="GO:0030983">
    <property type="term" value="F:mismatched DNA binding"/>
    <property type="evidence" value="ECO:0007669"/>
    <property type="project" value="TreeGrafter"/>
</dbReference>
<dbReference type="Pfam" id="PF01230">
    <property type="entry name" value="HIT"/>
    <property type="match status" value="1"/>
</dbReference>
<dbReference type="GO" id="GO:0005634">
    <property type="term" value="C:nucleus"/>
    <property type="evidence" value="ECO:0007669"/>
    <property type="project" value="TreeGrafter"/>
</dbReference>
<evidence type="ECO:0000256" key="1">
    <source>
        <dbReference type="SAM" id="MobiDB-lite"/>
    </source>
</evidence>
<dbReference type="InterPro" id="IPR011146">
    <property type="entry name" value="HIT-like"/>
</dbReference>
<gene>
    <name evidence="3" type="ORF">BU16DRAFT_531438</name>
</gene>
<reference evidence="3" key="1">
    <citation type="journal article" date="2020" name="Stud. Mycol.">
        <title>101 Dothideomycetes genomes: a test case for predicting lifestyles and emergence of pathogens.</title>
        <authorList>
            <person name="Haridas S."/>
            <person name="Albert R."/>
            <person name="Binder M."/>
            <person name="Bloem J."/>
            <person name="Labutti K."/>
            <person name="Salamov A."/>
            <person name="Andreopoulos B."/>
            <person name="Baker S."/>
            <person name="Barry K."/>
            <person name="Bills G."/>
            <person name="Bluhm B."/>
            <person name="Cannon C."/>
            <person name="Castanera R."/>
            <person name="Culley D."/>
            <person name="Daum C."/>
            <person name="Ezra D."/>
            <person name="Gonzalez J."/>
            <person name="Henrissat B."/>
            <person name="Kuo A."/>
            <person name="Liang C."/>
            <person name="Lipzen A."/>
            <person name="Lutzoni F."/>
            <person name="Magnuson J."/>
            <person name="Mondo S."/>
            <person name="Nolan M."/>
            <person name="Ohm R."/>
            <person name="Pangilinan J."/>
            <person name="Park H.-J."/>
            <person name="Ramirez L."/>
            <person name="Alfaro M."/>
            <person name="Sun H."/>
            <person name="Tritt A."/>
            <person name="Yoshinaga Y."/>
            <person name="Zwiers L.-H."/>
            <person name="Turgeon B."/>
            <person name="Goodwin S."/>
            <person name="Spatafora J."/>
            <person name="Crous P."/>
            <person name="Grigoriev I."/>
        </authorList>
    </citation>
    <scope>NUCLEOTIDE SEQUENCE</scope>
    <source>
        <strain evidence="3">CBS 269.34</strain>
    </source>
</reference>
<name>A0A6A6QCW4_9PEZI</name>
<feature type="region of interest" description="Disordered" evidence="1">
    <location>
        <begin position="1"/>
        <end position="56"/>
    </location>
</feature>
<dbReference type="SUPFAM" id="SSF54197">
    <property type="entry name" value="HIT-like"/>
    <property type="match status" value="1"/>
</dbReference>
<organism evidence="3 4">
    <name type="scientific">Lophium mytilinum</name>
    <dbReference type="NCBI Taxonomy" id="390894"/>
    <lineage>
        <taxon>Eukaryota</taxon>
        <taxon>Fungi</taxon>
        <taxon>Dikarya</taxon>
        <taxon>Ascomycota</taxon>
        <taxon>Pezizomycotina</taxon>
        <taxon>Dothideomycetes</taxon>
        <taxon>Pleosporomycetidae</taxon>
        <taxon>Mytilinidiales</taxon>
        <taxon>Mytilinidiaceae</taxon>
        <taxon>Lophium</taxon>
    </lineage>
</organism>
<dbReference type="AlphaFoldDB" id="A0A6A6QCW4"/>
<dbReference type="Gene3D" id="3.30.428.10">
    <property type="entry name" value="HIT-like"/>
    <property type="match status" value="1"/>
</dbReference>
<dbReference type="PANTHER" id="PTHR12486:SF4">
    <property type="entry name" value="APRATAXIN"/>
    <property type="match status" value="1"/>
</dbReference>